<keyword evidence="1" id="KW-0812">Transmembrane</keyword>
<gene>
    <name evidence="3" type="ORF">WAX78_11675</name>
</gene>
<dbReference type="Pfam" id="PF04892">
    <property type="entry name" value="VanZ"/>
    <property type="match status" value="1"/>
</dbReference>
<feature type="transmembrane region" description="Helical" evidence="1">
    <location>
        <begin position="183"/>
        <end position="202"/>
    </location>
</feature>
<comment type="caution">
    <text evidence="3">The sequence shown here is derived from an EMBL/GenBank/DDBJ whole genome shotgun (WGS) entry which is preliminary data.</text>
</comment>
<dbReference type="Proteomes" id="UP001367922">
    <property type="component" value="Unassembled WGS sequence"/>
</dbReference>
<dbReference type="PANTHER" id="PTHR36834:SF1">
    <property type="entry name" value="INTEGRAL MEMBRANE PROTEIN"/>
    <property type="match status" value="1"/>
</dbReference>
<evidence type="ECO:0000313" key="3">
    <source>
        <dbReference type="EMBL" id="MEI4830113.1"/>
    </source>
</evidence>
<organism evidence="3 4">
    <name type="scientific">Bacillus yunxiaonensis</name>
    <dbReference type="NCBI Taxonomy" id="3127665"/>
    <lineage>
        <taxon>Bacteria</taxon>
        <taxon>Bacillati</taxon>
        <taxon>Bacillota</taxon>
        <taxon>Bacilli</taxon>
        <taxon>Bacillales</taxon>
        <taxon>Bacillaceae</taxon>
        <taxon>Bacillus</taxon>
    </lineage>
</organism>
<feature type="transmembrane region" description="Helical" evidence="1">
    <location>
        <begin position="80"/>
        <end position="99"/>
    </location>
</feature>
<keyword evidence="1" id="KW-1133">Transmembrane helix</keyword>
<feature type="domain" description="VanZ-like" evidence="2">
    <location>
        <begin position="116"/>
        <end position="223"/>
    </location>
</feature>
<dbReference type="RefSeq" id="WP_336482435.1">
    <property type="nucleotide sequence ID" value="NZ_JBAWSV010000003.1"/>
</dbReference>
<dbReference type="PANTHER" id="PTHR36834">
    <property type="entry name" value="MEMBRANE PROTEIN-RELATED"/>
    <property type="match status" value="1"/>
</dbReference>
<dbReference type="EMBL" id="JBAWSV010000003">
    <property type="protein sequence ID" value="MEI4830113.1"/>
    <property type="molecule type" value="Genomic_DNA"/>
</dbReference>
<dbReference type="InterPro" id="IPR006976">
    <property type="entry name" value="VanZ-like"/>
</dbReference>
<feature type="transmembrane region" description="Helical" evidence="1">
    <location>
        <begin position="148"/>
        <end position="171"/>
    </location>
</feature>
<sequence length="241" mass="28290">MTLEEYIKLIIKETHLPKSEKEELSLELYDHLTSLQEEFINQGKSVEEATQLAIQNFGEANVLGIEIEKVMNSSHKYIKWLGWGLFIPYSFILVFQLLLSRPLFDYFRNVTYFLETGNWSAINHLVNVIPFASTFKYIMNFDHYNLDIWLMNTIGNVVMFIPFGFFTPLLFPKVNNWKLTCKLFIKIIFFIELLQLITFTGIFDVDDIILNTTGALIGYSIFIGMKKLWIRYKRTDKATSF</sequence>
<dbReference type="NCBIfam" id="NF038403">
    <property type="entry name" value="perm_prefix_1"/>
    <property type="match status" value="1"/>
</dbReference>
<keyword evidence="4" id="KW-1185">Reference proteome</keyword>
<protein>
    <submittedName>
        <fullName evidence="3">VanZ family protein</fullName>
    </submittedName>
</protein>
<evidence type="ECO:0000259" key="2">
    <source>
        <dbReference type="Pfam" id="PF04892"/>
    </source>
</evidence>
<accession>A0ABU8FYP5</accession>
<name>A0ABU8FYP5_9BACI</name>
<reference evidence="3 4" key="1">
    <citation type="submission" date="2024-01" db="EMBL/GenBank/DDBJ databases">
        <title>Seven novel Bacillus-like species.</title>
        <authorList>
            <person name="Liu G."/>
        </authorList>
    </citation>
    <scope>NUCLEOTIDE SEQUENCE [LARGE SCALE GENOMIC DNA]</scope>
    <source>
        <strain evidence="3 4">FJAT-53711</strain>
    </source>
</reference>
<dbReference type="InterPro" id="IPR047928">
    <property type="entry name" value="Perm_prefix_1"/>
</dbReference>
<evidence type="ECO:0000256" key="1">
    <source>
        <dbReference type="SAM" id="Phobius"/>
    </source>
</evidence>
<keyword evidence="1" id="KW-0472">Membrane</keyword>
<dbReference type="InterPro" id="IPR053150">
    <property type="entry name" value="Teicoplanin_resist-assoc"/>
</dbReference>
<feature type="transmembrane region" description="Helical" evidence="1">
    <location>
        <begin position="208"/>
        <end position="225"/>
    </location>
</feature>
<evidence type="ECO:0000313" key="4">
    <source>
        <dbReference type="Proteomes" id="UP001367922"/>
    </source>
</evidence>
<proteinExistence type="predicted"/>